<feature type="non-terminal residue" evidence="8">
    <location>
        <position position="1"/>
    </location>
</feature>
<dbReference type="GO" id="GO:0008270">
    <property type="term" value="F:zinc ion binding"/>
    <property type="evidence" value="ECO:0007669"/>
    <property type="project" value="UniProtKB-KW"/>
</dbReference>
<keyword evidence="1" id="KW-0479">Metal-binding</keyword>
<dbReference type="GO" id="GO:0005667">
    <property type="term" value="C:transcription regulator complex"/>
    <property type="evidence" value="ECO:0007669"/>
    <property type="project" value="TreeGrafter"/>
</dbReference>
<accession>A0A484GVI8</accession>
<gene>
    <name evidence="8" type="ORF">DBR06_SOUSAS22110018</name>
</gene>
<dbReference type="InterPro" id="IPR013087">
    <property type="entry name" value="Znf_C2H2_type"/>
</dbReference>
<dbReference type="SUPFAM" id="SSF57667">
    <property type="entry name" value="beta-beta-alpha zinc fingers"/>
    <property type="match status" value="1"/>
</dbReference>
<evidence type="ECO:0000256" key="6">
    <source>
        <dbReference type="PROSITE-ProRule" id="PRU00042"/>
    </source>
</evidence>
<keyword evidence="5" id="KW-0539">Nucleus</keyword>
<evidence type="ECO:0000259" key="7">
    <source>
        <dbReference type="PROSITE" id="PS50157"/>
    </source>
</evidence>
<keyword evidence="9" id="KW-1185">Reference proteome</keyword>
<feature type="domain" description="C2H2-type" evidence="7">
    <location>
        <begin position="9"/>
        <end position="36"/>
    </location>
</feature>
<evidence type="ECO:0000313" key="8">
    <source>
        <dbReference type="EMBL" id="TEA39904.1"/>
    </source>
</evidence>
<reference evidence="8 9" key="1">
    <citation type="journal article" date="2018" name="Genomics">
        <title>Molecular footprints of inshore aquatic adaptation in Indo-Pacific humpback dolphin (Sousa chinensis).</title>
        <authorList>
            <person name="Ming Y."/>
            <person name="Jian J."/>
            <person name="Yu F."/>
            <person name="Yu X."/>
            <person name="Wang J."/>
            <person name="Liu W."/>
        </authorList>
    </citation>
    <scope>NUCLEOTIDE SEQUENCE [LARGE SCALE GENOMIC DNA]</scope>
    <source>
        <strain evidence="8">MY-2018</strain>
        <tissue evidence="8">Skin</tissue>
    </source>
</reference>
<dbReference type="GO" id="GO:0000785">
    <property type="term" value="C:chromatin"/>
    <property type="evidence" value="ECO:0007669"/>
    <property type="project" value="TreeGrafter"/>
</dbReference>
<dbReference type="FunFam" id="3.30.160.60:FF:002343">
    <property type="entry name" value="Zinc finger protein 33A"/>
    <property type="match status" value="1"/>
</dbReference>
<dbReference type="EMBL" id="QWLN02003444">
    <property type="protein sequence ID" value="TEA39904.1"/>
    <property type="molecule type" value="Genomic_DNA"/>
</dbReference>
<comment type="caution">
    <text evidence="8">The sequence shown here is derived from an EMBL/GenBank/DDBJ whole genome shotgun (WGS) entry which is preliminary data.</text>
</comment>
<evidence type="ECO:0000256" key="4">
    <source>
        <dbReference type="ARBA" id="ARBA00022833"/>
    </source>
</evidence>
<dbReference type="PROSITE" id="PS00028">
    <property type="entry name" value="ZINC_FINGER_C2H2_1"/>
    <property type="match status" value="1"/>
</dbReference>
<proteinExistence type="predicted"/>
<dbReference type="GO" id="GO:0000981">
    <property type="term" value="F:DNA-binding transcription factor activity, RNA polymerase II-specific"/>
    <property type="evidence" value="ECO:0007669"/>
    <property type="project" value="TreeGrafter"/>
</dbReference>
<dbReference type="Gene3D" id="3.30.160.60">
    <property type="entry name" value="Classic Zinc Finger"/>
    <property type="match status" value="1"/>
</dbReference>
<dbReference type="PROSITE" id="PS50157">
    <property type="entry name" value="ZINC_FINGER_C2H2_2"/>
    <property type="match status" value="1"/>
</dbReference>
<sequence>QTHTGEKPCGCQECGKTFTQNLNSLQHGRIHTGGNPW</sequence>
<evidence type="ECO:0000256" key="3">
    <source>
        <dbReference type="ARBA" id="ARBA00022771"/>
    </source>
</evidence>
<keyword evidence="2" id="KW-0677">Repeat</keyword>
<dbReference type="PANTHER" id="PTHR14003:SF23">
    <property type="entry name" value="ZINC FINGER PROTEIN 143"/>
    <property type="match status" value="1"/>
</dbReference>
<dbReference type="PANTHER" id="PTHR14003">
    <property type="entry name" value="TRANSCRIPTIONAL REPRESSOR PROTEIN YY"/>
    <property type="match status" value="1"/>
</dbReference>
<dbReference type="AlphaFoldDB" id="A0A484GVI8"/>
<protein>
    <recommendedName>
        <fullName evidence="7">C2H2-type domain-containing protein</fullName>
    </recommendedName>
</protein>
<dbReference type="Proteomes" id="UP000295264">
    <property type="component" value="Unassembled WGS sequence"/>
</dbReference>
<keyword evidence="3 6" id="KW-0863">Zinc-finger</keyword>
<name>A0A484GVI8_SOUCH</name>
<organism evidence="8 9">
    <name type="scientific">Sousa chinensis</name>
    <name type="common">Indo-pacific humpbacked dolphin</name>
    <name type="synonym">Steno chinensis</name>
    <dbReference type="NCBI Taxonomy" id="103600"/>
    <lineage>
        <taxon>Eukaryota</taxon>
        <taxon>Metazoa</taxon>
        <taxon>Chordata</taxon>
        <taxon>Craniata</taxon>
        <taxon>Vertebrata</taxon>
        <taxon>Euteleostomi</taxon>
        <taxon>Mammalia</taxon>
        <taxon>Eutheria</taxon>
        <taxon>Laurasiatheria</taxon>
        <taxon>Artiodactyla</taxon>
        <taxon>Whippomorpha</taxon>
        <taxon>Cetacea</taxon>
        <taxon>Odontoceti</taxon>
        <taxon>Delphinidae</taxon>
        <taxon>Sousa</taxon>
    </lineage>
</organism>
<dbReference type="GO" id="GO:0000978">
    <property type="term" value="F:RNA polymerase II cis-regulatory region sequence-specific DNA binding"/>
    <property type="evidence" value="ECO:0007669"/>
    <property type="project" value="TreeGrafter"/>
</dbReference>
<evidence type="ECO:0000256" key="2">
    <source>
        <dbReference type="ARBA" id="ARBA00022737"/>
    </source>
</evidence>
<evidence type="ECO:0000256" key="1">
    <source>
        <dbReference type="ARBA" id="ARBA00022723"/>
    </source>
</evidence>
<evidence type="ECO:0000313" key="9">
    <source>
        <dbReference type="Proteomes" id="UP000295264"/>
    </source>
</evidence>
<evidence type="ECO:0000256" key="5">
    <source>
        <dbReference type="ARBA" id="ARBA00023242"/>
    </source>
</evidence>
<feature type="non-terminal residue" evidence="8">
    <location>
        <position position="37"/>
    </location>
</feature>
<dbReference type="InterPro" id="IPR036236">
    <property type="entry name" value="Znf_C2H2_sf"/>
</dbReference>
<keyword evidence="4" id="KW-0862">Zinc</keyword>
<dbReference type="GO" id="GO:0031519">
    <property type="term" value="C:PcG protein complex"/>
    <property type="evidence" value="ECO:0007669"/>
    <property type="project" value="TreeGrafter"/>
</dbReference>